<dbReference type="InterPro" id="IPR036770">
    <property type="entry name" value="Ankyrin_rpt-contain_sf"/>
</dbReference>
<reference evidence="1" key="1">
    <citation type="submission" date="2018-01" db="EMBL/GenBank/DDBJ databases">
        <title>Draft genome sequence of Bandra megavirus.</title>
        <authorList>
            <person name="Chatterjee A."/>
            <person name="Yadav R."/>
            <person name="Kondabagil K."/>
        </authorList>
    </citation>
    <scope>NUCLEOTIDE SEQUENCE</scope>
    <source>
        <strain evidence="1">KK-1</strain>
    </source>
</reference>
<dbReference type="Gene3D" id="1.25.40.20">
    <property type="entry name" value="Ankyrin repeat-containing domain"/>
    <property type="match status" value="1"/>
</dbReference>
<dbReference type="PANTHER" id="PTHR46586:SF3">
    <property type="entry name" value="ANKYRIN REPEAT-CONTAINING PROTEIN"/>
    <property type="match status" value="1"/>
</dbReference>
<sequence>MNNIFVTVRDSLVKERKPLNLHFSRLQNVVDQYSSGSVLRIVSIPYEELPNVTIGMSQRIIFRKNPKILSSSKYIIGESYSLFDITTYQKFGLDITDNKYIVDLACKEGNIDFLKWWISNGIPLYYSENAIKYACQNANIDILNWWLESNLPIKYSHTALDCYHTDVNVLNWWINSGLELKYTEKTMDIIKFPKILDWWINSGLELKYSSDAMDRASKFGYVDVLNWWKNSGLTLKYTNQSVDNAYHHGKIKTLNWWLNSGLDIKYTPCIEISIGEFSDSKIVKIFEWWKNSGLYFYFHANIINWISIDRRFNSFKWLFSNNIKFEYSEESMDNLYNIEMLDIWKYSGLELKYTFNNIDYASGHKYIDTLNWWINSGLELKYSEVAMDYCNHIDVLDWWINSGLELKYSKKSLDRILVLINIDKYTDVLNWWINSGLELKYSEKYSDKMSEILNNHQTIL</sequence>
<proteinExistence type="predicted"/>
<accession>A0A2K9V781</accession>
<dbReference type="InterPro" id="IPR002110">
    <property type="entry name" value="Ankyrin_rpt"/>
</dbReference>
<evidence type="ECO:0000313" key="1">
    <source>
        <dbReference type="EMBL" id="AUV58078.1"/>
    </source>
</evidence>
<dbReference type="PANTHER" id="PTHR46586">
    <property type="entry name" value="ANKYRIN REPEAT-CONTAINING PROTEIN"/>
    <property type="match status" value="1"/>
</dbReference>
<protein>
    <submittedName>
        <fullName evidence="1">Ankyrin repeat protein</fullName>
    </submittedName>
</protein>
<dbReference type="EMBL" id="MG779304">
    <property type="protein sequence ID" value="AUV58078.1"/>
    <property type="molecule type" value="Genomic_DNA"/>
</dbReference>
<name>A0A2K9V781_9VIRU</name>
<dbReference type="InterPro" id="IPR052050">
    <property type="entry name" value="SecEffector_AnkRepeat"/>
</dbReference>
<dbReference type="SUPFAM" id="SSF140860">
    <property type="entry name" value="Pseudo ankyrin repeat-like"/>
    <property type="match status" value="1"/>
</dbReference>
<dbReference type="Pfam" id="PF13637">
    <property type="entry name" value="Ank_4"/>
    <property type="match status" value="1"/>
</dbReference>
<organism evidence="1">
    <name type="scientific">Bandra megavirus</name>
    <dbReference type="NCBI Taxonomy" id="2071566"/>
    <lineage>
        <taxon>Viruses</taxon>
        <taxon>Varidnaviria</taxon>
        <taxon>Bamfordvirae</taxon>
        <taxon>Nucleocytoviricota</taxon>
        <taxon>Megaviricetes</taxon>
        <taxon>Imitervirales</taxon>
        <taxon>Mimiviridae</taxon>
        <taxon>Megamimivirinae</taxon>
        <taxon>Megavirus</taxon>
    </lineage>
</organism>